<dbReference type="InterPro" id="IPR007044">
    <property type="entry name" value="Cyclodeamin/CycHdrlase"/>
</dbReference>
<dbReference type="AlphaFoldDB" id="A0A387BQE6"/>
<evidence type="ECO:0000313" key="3">
    <source>
        <dbReference type="Proteomes" id="UP000275069"/>
    </source>
</evidence>
<keyword evidence="3" id="KW-1185">Reference proteome</keyword>
<dbReference type="Proteomes" id="UP000275069">
    <property type="component" value="Chromosome"/>
</dbReference>
<keyword evidence="2" id="KW-0378">Hydrolase</keyword>
<organism evidence="2 3">
    <name type="scientific">Gryllotalpicola protaetiae</name>
    <dbReference type="NCBI Taxonomy" id="2419771"/>
    <lineage>
        <taxon>Bacteria</taxon>
        <taxon>Bacillati</taxon>
        <taxon>Actinomycetota</taxon>
        <taxon>Actinomycetes</taxon>
        <taxon>Micrococcales</taxon>
        <taxon>Microbacteriaceae</taxon>
        <taxon>Gryllotalpicola</taxon>
    </lineage>
</organism>
<dbReference type="GO" id="GO:0016787">
    <property type="term" value="F:hydrolase activity"/>
    <property type="evidence" value="ECO:0007669"/>
    <property type="project" value="UniProtKB-KW"/>
</dbReference>
<dbReference type="Pfam" id="PF04961">
    <property type="entry name" value="FTCD_C"/>
    <property type="match status" value="1"/>
</dbReference>
<sequence length="193" mass="19538">MNDSLWAARAEDLLNRTASADPTPGGGSIAAICGAFGVGLVQMALAVTGDAALDAQAARLAALQEGIRPAADGDVADFSAVMSAYKLPRADDAARAVRAAAIEAASIGATERPLALAAAFVDAIALSREVEPLVKASIVSDVLAGRDLVIGAARAAIRTADINIAQLERLSSPAAAGLRGRRIAIETQLEELA</sequence>
<dbReference type="RefSeq" id="WP_120790426.1">
    <property type="nucleotide sequence ID" value="NZ_CP032624.1"/>
</dbReference>
<dbReference type="OrthoDB" id="3686698at2"/>
<evidence type="ECO:0000313" key="2">
    <source>
        <dbReference type="EMBL" id="AYG04898.1"/>
    </source>
</evidence>
<name>A0A387BQE6_9MICO</name>
<dbReference type="EMBL" id="CP032624">
    <property type="protein sequence ID" value="AYG04898.1"/>
    <property type="molecule type" value="Genomic_DNA"/>
</dbReference>
<gene>
    <name evidence="2" type="ORF">D7I44_16110</name>
</gene>
<dbReference type="SUPFAM" id="SSF101262">
    <property type="entry name" value="Methenyltetrahydrofolate cyclohydrolase-like"/>
    <property type="match status" value="1"/>
</dbReference>
<feature type="domain" description="Cyclodeaminase/cyclohydrolase" evidence="1">
    <location>
        <begin position="11"/>
        <end position="167"/>
    </location>
</feature>
<dbReference type="Gene3D" id="1.20.120.680">
    <property type="entry name" value="Formiminotetrahydrofolate cyclodeaminase monomer, up-and-down helical bundle"/>
    <property type="match status" value="1"/>
</dbReference>
<accession>A0A387BQE6</accession>
<dbReference type="InterPro" id="IPR036178">
    <property type="entry name" value="Formintransfe-cycloase-like_sf"/>
</dbReference>
<evidence type="ECO:0000259" key="1">
    <source>
        <dbReference type="Pfam" id="PF04961"/>
    </source>
</evidence>
<dbReference type="KEGG" id="gry:D7I44_16110"/>
<protein>
    <submittedName>
        <fullName evidence="2">Methenyltetrahydrofolate cyclohydrolase</fullName>
    </submittedName>
</protein>
<proteinExistence type="predicted"/>
<reference evidence="2 3" key="1">
    <citation type="submission" date="2018-09" db="EMBL/GenBank/DDBJ databases">
        <title>Genome sequencing of strain 2DFW10M-5.</title>
        <authorList>
            <person name="Heo J."/>
            <person name="Kim S.-J."/>
            <person name="Kwon S.-W."/>
        </authorList>
    </citation>
    <scope>NUCLEOTIDE SEQUENCE [LARGE SCALE GENOMIC DNA]</scope>
    <source>
        <strain evidence="2 3">2DFW10M-5</strain>
    </source>
</reference>